<dbReference type="EMBL" id="JAWDGP010001758">
    <property type="protein sequence ID" value="KAK3788440.1"/>
    <property type="molecule type" value="Genomic_DNA"/>
</dbReference>
<keyword evidence="3" id="KW-1185">Reference proteome</keyword>
<name>A0AAE1AJ44_9GAST</name>
<dbReference type="AlphaFoldDB" id="A0AAE1AJ44"/>
<reference evidence="2" key="1">
    <citation type="journal article" date="2023" name="G3 (Bethesda)">
        <title>A reference genome for the long-term kleptoplast-retaining sea slug Elysia crispata morphotype clarki.</title>
        <authorList>
            <person name="Eastman K.E."/>
            <person name="Pendleton A.L."/>
            <person name="Shaikh M.A."/>
            <person name="Suttiyut T."/>
            <person name="Ogas R."/>
            <person name="Tomko P."/>
            <person name="Gavelis G."/>
            <person name="Widhalm J.R."/>
            <person name="Wisecaver J.H."/>
        </authorList>
    </citation>
    <scope>NUCLEOTIDE SEQUENCE</scope>
    <source>
        <strain evidence="2">ECLA1</strain>
    </source>
</reference>
<comment type="caution">
    <text evidence="2">The sequence shown here is derived from an EMBL/GenBank/DDBJ whole genome shotgun (WGS) entry which is preliminary data.</text>
</comment>
<evidence type="ECO:0000313" key="2">
    <source>
        <dbReference type="EMBL" id="KAK3788440.1"/>
    </source>
</evidence>
<proteinExistence type="predicted"/>
<dbReference type="Proteomes" id="UP001283361">
    <property type="component" value="Unassembled WGS sequence"/>
</dbReference>
<accession>A0AAE1AJ44</accession>
<sequence>METRAACRREWKKLKTPKENDLDLSVEELKALQKEDPSLEQAGKNATHLIEHDIQLTSTDPIRKRPHPVPQSMRETMQPDGKLMRWSLLLNQYRFQLRSVKGRDNHGPDFLSRT</sequence>
<evidence type="ECO:0000313" key="3">
    <source>
        <dbReference type="Proteomes" id="UP001283361"/>
    </source>
</evidence>
<gene>
    <name evidence="2" type="ORF">RRG08_004735</name>
</gene>
<protein>
    <submittedName>
        <fullName evidence="2">Uncharacterized protein</fullName>
    </submittedName>
</protein>
<evidence type="ECO:0000256" key="1">
    <source>
        <dbReference type="SAM" id="MobiDB-lite"/>
    </source>
</evidence>
<organism evidence="2 3">
    <name type="scientific">Elysia crispata</name>
    <name type="common">lettuce slug</name>
    <dbReference type="NCBI Taxonomy" id="231223"/>
    <lineage>
        <taxon>Eukaryota</taxon>
        <taxon>Metazoa</taxon>
        <taxon>Spiralia</taxon>
        <taxon>Lophotrochozoa</taxon>
        <taxon>Mollusca</taxon>
        <taxon>Gastropoda</taxon>
        <taxon>Heterobranchia</taxon>
        <taxon>Euthyneura</taxon>
        <taxon>Panpulmonata</taxon>
        <taxon>Sacoglossa</taxon>
        <taxon>Placobranchoidea</taxon>
        <taxon>Plakobranchidae</taxon>
        <taxon>Elysia</taxon>
    </lineage>
</organism>
<feature type="region of interest" description="Disordered" evidence="1">
    <location>
        <begin position="53"/>
        <end position="80"/>
    </location>
</feature>